<dbReference type="AlphaFoldDB" id="A0A8K0NRX7"/>
<feature type="chain" id="PRO_5035418165" evidence="1">
    <location>
        <begin position="26"/>
        <end position="53"/>
    </location>
</feature>
<sequence>MWPGLEASLVLRCLLPCVGIQSCLGPSLMVREVESKTTWQTTSGGVQHPVFIS</sequence>
<name>A0A8K0NRX7_LADFU</name>
<dbReference type="Proteomes" id="UP000792457">
    <property type="component" value="Unassembled WGS sequence"/>
</dbReference>
<proteinExistence type="predicted"/>
<evidence type="ECO:0000313" key="3">
    <source>
        <dbReference type="Proteomes" id="UP000792457"/>
    </source>
</evidence>
<gene>
    <name evidence="2" type="ORF">J437_LFUL002190</name>
</gene>
<accession>A0A8K0NRX7</accession>
<keyword evidence="3" id="KW-1185">Reference proteome</keyword>
<comment type="caution">
    <text evidence="2">The sequence shown here is derived from an EMBL/GenBank/DDBJ whole genome shotgun (WGS) entry which is preliminary data.</text>
</comment>
<organism evidence="2 3">
    <name type="scientific">Ladona fulva</name>
    <name type="common">Scarce chaser dragonfly</name>
    <name type="synonym">Libellula fulva</name>
    <dbReference type="NCBI Taxonomy" id="123851"/>
    <lineage>
        <taxon>Eukaryota</taxon>
        <taxon>Metazoa</taxon>
        <taxon>Ecdysozoa</taxon>
        <taxon>Arthropoda</taxon>
        <taxon>Hexapoda</taxon>
        <taxon>Insecta</taxon>
        <taxon>Pterygota</taxon>
        <taxon>Palaeoptera</taxon>
        <taxon>Odonata</taxon>
        <taxon>Epiprocta</taxon>
        <taxon>Anisoptera</taxon>
        <taxon>Libelluloidea</taxon>
        <taxon>Libellulidae</taxon>
        <taxon>Ladona</taxon>
    </lineage>
</organism>
<evidence type="ECO:0000313" key="2">
    <source>
        <dbReference type="EMBL" id="KAG8222455.1"/>
    </source>
</evidence>
<dbReference type="EMBL" id="KZ308134">
    <property type="protein sequence ID" value="KAG8222455.1"/>
    <property type="molecule type" value="Genomic_DNA"/>
</dbReference>
<protein>
    <submittedName>
        <fullName evidence="2">Uncharacterized protein</fullName>
    </submittedName>
</protein>
<reference evidence="2" key="1">
    <citation type="submission" date="2013-04" db="EMBL/GenBank/DDBJ databases">
        <authorList>
            <person name="Qu J."/>
            <person name="Murali S.C."/>
            <person name="Bandaranaike D."/>
            <person name="Bellair M."/>
            <person name="Blankenburg K."/>
            <person name="Chao H."/>
            <person name="Dinh H."/>
            <person name="Doddapaneni H."/>
            <person name="Downs B."/>
            <person name="Dugan-Rocha S."/>
            <person name="Elkadiri S."/>
            <person name="Gnanaolivu R.D."/>
            <person name="Hernandez B."/>
            <person name="Javaid M."/>
            <person name="Jayaseelan J.C."/>
            <person name="Lee S."/>
            <person name="Li M."/>
            <person name="Ming W."/>
            <person name="Munidasa M."/>
            <person name="Muniz J."/>
            <person name="Nguyen L."/>
            <person name="Ongeri F."/>
            <person name="Osuji N."/>
            <person name="Pu L.-L."/>
            <person name="Puazo M."/>
            <person name="Qu C."/>
            <person name="Quiroz J."/>
            <person name="Raj R."/>
            <person name="Weissenberger G."/>
            <person name="Xin Y."/>
            <person name="Zou X."/>
            <person name="Han Y."/>
            <person name="Richards S."/>
            <person name="Worley K."/>
            <person name="Muzny D."/>
            <person name="Gibbs R."/>
        </authorList>
    </citation>
    <scope>NUCLEOTIDE SEQUENCE</scope>
    <source>
        <strain evidence="2">Sampled in the wild</strain>
    </source>
</reference>
<evidence type="ECO:0000256" key="1">
    <source>
        <dbReference type="SAM" id="SignalP"/>
    </source>
</evidence>
<feature type="signal peptide" evidence="1">
    <location>
        <begin position="1"/>
        <end position="25"/>
    </location>
</feature>
<keyword evidence="1" id="KW-0732">Signal</keyword>
<reference evidence="2" key="2">
    <citation type="submission" date="2017-10" db="EMBL/GenBank/DDBJ databases">
        <title>Ladona fulva Genome sequencing and assembly.</title>
        <authorList>
            <person name="Murali S."/>
            <person name="Richards S."/>
            <person name="Bandaranaike D."/>
            <person name="Bellair M."/>
            <person name="Blankenburg K."/>
            <person name="Chao H."/>
            <person name="Dinh H."/>
            <person name="Doddapaneni H."/>
            <person name="Dugan-Rocha S."/>
            <person name="Elkadiri S."/>
            <person name="Gnanaolivu R."/>
            <person name="Hernandez B."/>
            <person name="Skinner E."/>
            <person name="Javaid M."/>
            <person name="Lee S."/>
            <person name="Li M."/>
            <person name="Ming W."/>
            <person name="Munidasa M."/>
            <person name="Muniz J."/>
            <person name="Nguyen L."/>
            <person name="Hughes D."/>
            <person name="Osuji N."/>
            <person name="Pu L.-L."/>
            <person name="Puazo M."/>
            <person name="Qu C."/>
            <person name="Quiroz J."/>
            <person name="Raj R."/>
            <person name="Weissenberger G."/>
            <person name="Xin Y."/>
            <person name="Zou X."/>
            <person name="Han Y."/>
            <person name="Worley K."/>
            <person name="Muzny D."/>
            <person name="Gibbs R."/>
        </authorList>
    </citation>
    <scope>NUCLEOTIDE SEQUENCE</scope>
    <source>
        <strain evidence="2">Sampled in the wild</strain>
    </source>
</reference>